<evidence type="ECO:0000256" key="2">
    <source>
        <dbReference type="ARBA" id="ARBA00022898"/>
    </source>
</evidence>
<dbReference type="OrthoDB" id="10265628at2759"/>
<dbReference type="InterPro" id="IPR015421">
    <property type="entry name" value="PyrdxlP-dep_Trfase_major"/>
</dbReference>
<evidence type="ECO:0000259" key="3">
    <source>
        <dbReference type="Pfam" id="PF00464"/>
    </source>
</evidence>
<feature type="domain" description="Serine hydroxymethyltransferase-like" evidence="3">
    <location>
        <begin position="1"/>
        <end position="63"/>
    </location>
</feature>
<organism evidence="6">
    <name type="scientific">Gongylonema pulchrum</name>
    <dbReference type="NCBI Taxonomy" id="637853"/>
    <lineage>
        <taxon>Eukaryota</taxon>
        <taxon>Metazoa</taxon>
        <taxon>Ecdysozoa</taxon>
        <taxon>Nematoda</taxon>
        <taxon>Chromadorea</taxon>
        <taxon>Rhabditida</taxon>
        <taxon>Spirurina</taxon>
        <taxon>Spiruromorpha</taxon>
        <taxon>Spiruroidea</taxon>
        <taxon>Gongylonematidae</taxon>
        <taxon>Gongylonema</taxon>
    </lineage>
</organism>
<dbReference type="PANTHER" id="PTHR11680">
    <property type="entry name" value="SERINE HYDROXYMETHYLTRANSFERASE"/>
    <property type="match status" value="1"/>
</dbReference>
<dbReference type="Proteomes" id="UP000271098">
    <property type="component" value="Unassembled WGS sequence"/>
</dbReference>
<evidence type="ECO:0000313" key="5">
    <source>
        <dbReference type="Proteomes" id="UP000271098"/>
    </source>
</evidence>
<dbReference type="PANTHER" id="PTHR11680:SF59">
    <property type="entry name" value="SERINE HYDROXYMETHYLTRANSFERASE, CYTOSOLIC"/>
    <property type="match status" value="1"/>
</dbReference>
<dbReference type="GO" id="GO:0004372">
    <property type="term" value="F:glycine hydroxymethyltransferase activity"/>
    <property type="evidence" value="ECO:0007669"/>
    <property type="project" value="TreeGrafter"/>
</dbReference>
<dbReference type="GO" id="GO:0005634">
    <property type="term" value="C:nucleus"/>
    <property type="evidence" value="ECO:0007669"/>
    <property type="project" value="TreeGrafter"/>
</dbReference>
<proteinExistence type="predicted"/>
<evidence type="ECO:0000313" key="4">
    <source>
        <dbReference type="EMBL" id="VDN45144.1"/>
    </source>
</evidence>
<accession>A0A183EYU5</accession>
<dbReference type="GO" id="GO:0035999">
    <property type="term" value="P:tetrahydrofolate interconversion"/>
    <property type="evidence" value="ECO:0007669"/>
    <property type="project" value="UniProtKB-UniPathway"/>
</dbReference>
<name>A0A183EYU5_9BILA</name>
<reference evidence="4 5" key="2">
    <citation type="submission" date="2018-11" db="EMBL/GenBank/DDBJ databases">
        <authorList>
            <consortium name="Pathogen Informatics"/>
        </authorList>
    </citation>
    <scope>NUCLEOTIDE SEQUENCE [LARGE SCALE GENOMIC DNA]</scope>
</reference>
<keyword evidence="2" id="KW-0663">Pyridoxal phosphate</keyword>
<keyword evidence="5" id="KW-1185">Reference proteome</keyword>
<dbReference type="SUPFAM" id="SSF53383">
    <property type="entry name" value="PLP-dependent transferases"/>
    <property type="match status" value="1"/>
</dbReference>
<dbReference type="GO" id="GO:0005739">
    <property type="term" value="C:mitochondrion"/>
    <property type="evidence" value="ECO:0007669"/>
    <property type="project" value="TreeGrafter"/>
</dbReference>
<dbReference type="InterPro" id="IPR015424">
    <property type="entry name" value="PyrdxlP-dep_Trfase"/>
</dbReference>
<dbReference type="UniPathway" id="UPA00193"/>
<dbReference type="Gene3D" id="3.40.640.10">
    <property type="entry name" value="Type I PLP-dependent aspartate aminotransferase-like (Major domain)"/>
    <property type="match status" value="1"/>
</dbReference>
<dbReference type="AlphaFoldDB" id="A0A183EYU5"/>
<gene>
    <name evidence="4" type="ORF">GPUH_LOCUS26135</name>
</gene>
<dbReference type="GO" id="GO:0030170">
    <property type="term" value="F:pyridoxal phosphate binding"/>
    <property type="evidence" value="ECO:0007669"/>
    <property type="project" value="TreeGrafter"/>
</dbReference>
<dbReference type="Pfam" id="PF00464">
    <property type="entry name" value="SHMT"/>
    <property type="match status" value="1"/>
</dbReference>
<dbReference type="InterPro" id="IPR039429">
    <property type="entry name" value="SHMT-like_dom"/>
</dbReference>
<protein>
    <submittedName>
        <fullName evidence="6">Glycine hydroxymethyltransferase</fullName>
    </submittedName>
</protein>
<sequence>MGLDLPDGGHLSHGFFTPQKKISATSIFFQSMPYKVNPETGYIDYDMLEKNAMLFRPNLIIAAGRPPNDSTLVKGVRKREERGSELELIQL</sequence>
<dbReference type="GO" id="GO:0019264">
    <property type="term" value="P:glycine biosynthetic process from serine"/>
    <property type="evidence" value="ECO:0007669"/>
    <property type="project" value="TreeGrafter"/>
</dbReference>
<evidence type="ECO:0000313" key="6">
    <source>
        <dbReference type="WBParaSite" id="GPUH_0002616601-mRNA-1"/>
    </source>
</evidence>
<dbReference type="InterPro" id="IPR049943">
    <property type="entry name" value="Ser_HO-MeTrfase-like"/>
</dbReference>
<comment type="cofactor">
    <cofactor evidence="1">
        <name>pyridoxal 5'-phosphate</name>
        <dbReference type="ChEBI" id="CHEBI:597326"/>
    </cofactor>
</comment>
<evidence type="ECO:0000256" key="1">
    <source>
        <dbReference type="ARBA" id="ARBA00001933"/>
    </source>
</evidence>
<dbReference type="EMBL" id="UYRT01108828">
    <property type="protein sequence ID" value="VDN45144.1"/>
    <property type="molecule type" value="Genomic_DNA"/>
</dbReference>
<dbReference type="WBParaSite" id="GPUH_0002616601-mRNA-1">
    <property type="protein sequence ID" value="GPUH_0002616601-mRNA-1"/>
    <property type="gene ID" value="GPUH_0002616601"/>
</dbReference>
<reference evidence="6" key="1">
    <citation type="submission" date="2016-06" db="UniProtKB">
        <authorList>
            <consortium name="WormBaseParasite"/>
        </authorList>
    </citation>
    <scope>IDENTIFICATION</scope>
</reference>